<dbReference type="InterPro" id="IPR050109">
    <property type="entry name" value="HTH-type_TetR-like_transc_reg"/>
</dbReference>
<feature type="DNA-binding region" description="H-T-H motif" evidence="4">
    <location>
        <begin position="36"/>
        <end position="55"/>
    </location>
</feature>
<dbReference type="PANTHER" id="PTHR30055:SF234">
    <property type="entry name" value="HTH-TYPE TRANSCRIPTIONAL REGULATOR BETI"/>
    <property type="match status" value="1"/>
</dbReference>
<keyword evidence="3" id="KW-0804">Transcription</keyword>
<keyword evidence="2 4" id="KW-0238">DNA-binding</keyword>
<dbReference type="RefSeq" id="WP_344465917.1">
    <property type="nucleotide sequence ID" value="NZ_BAAANT010000018.1"/>
</dbReference>
<organism evidence="6 7">
    <name type="scientific">Kitasatospora kazusensis</name>
    <dbReference type="NCBI Taxonomy" id="407974"/>
    <lineage>
        <taxon>Bacteria</taxon>
        <taxon>Bacillati</taxon>
        <taxon>Actinomycetota</taxon>
        <taxon>Actinomycetes</taxon>
        <taxon>Kitasatosporales</taxon>
        <taxon>Streptomycetaceae</taxon>
        <taxon>Kitasatospora</taxon>
    </lineage>
</organism>
<evidence type="ECO:0000256" key="3">
    <source>
        <dbReference type="ARBA" id="ARBA00023163"/>
    </source>
</evidence>
<protein>
    <submittedName>
        <fullName evidence="6">TetR family transcriptional regulator</fullName>
    </submittedName>
</protein>
<evidence type="ECO:0000313" key="6">
    <source>
        <dbReference type="EMBL" id="GAA2145802.1"/>
    </source>
</evidence>
<dbReference type="PANTHER" id="PTHR30055">
    <property type="entry name" value="HTH-TYPE TRANSCRIPTIONAL REGULATOR RUTR"/>
    <property type="match status" value="1"/>
</dbReference>
<dbReference type="Pfam" id="PF00440">
    <property type="entry name" value="TetR_N"/>
    <property type="match status" value="1"/>
</dbReference>
<comment type="caution">
    <text evidence="6">The sequence shown here is derived from an EMBL/GenBank/DDBJ whole genome shotgun (WGS) entry which is preliminary data.</text>
</comment>
<dbReference type="PROSITE" id="PS50977">
    <property type="entry name" value="HTH_TETR_2"/>
    <property type="match status" value="1"/>
</dbReference>
<sequence>MNEPEGLRTLKKERTRKAIADAAIALFLAEGFDQVSVAQIAARAEVSKPTLFRYFASKEELVLHRFADHQGEASRVVRARPEGVRPLAALRAHFLARLAEHDPVSGLNDHPQVLAFYRLVFETPSLSAHLRAYIGADTGALAEALEGPSELADRLVAAQYVTFRQSLAHDNWARLAGGLPMPEAYRRAVDDAETAFALLASGAERLGY</sequence>
<feature type="domain" description="HTH tetR-type" evidence="5">
    <location>
        <begin position="13"/>
        <end position="73"/>
    </location>
</feature>
<dbReference type="PROSITE" id="PS01081">
    <property type="entry name" value="HTH_TETR_1"/>
    <property type="match status" value="1"/>
</dbReference>
<evidence type="ECO:0000256" key="1">
    <source>
        <dbReference type="ARBA" id="ARBA00023015"/>
    </source>
</evidence>
<reference evidence="6 7" key="1">
    <citation type="journal article" date="2019" name="Int. J. Syst. Evol. Microbiol.">
        <title>The Global Catalogue of Microorganisms (GCM) 10K type strain sequencing project: providing services to taxonomists for standard genome sequencing and annotation.</title>
        <authorList>
            <consortium name="The Broad Institute Genomics Platform"/>
            <consortium name="The Broad Institute Genome Sequencing Center for Infectious Disease"/>
            <person name="Wu L."/>
            <person name="Ma J."/>
        </authorList>
    </citation>
    <scope>NUCLEOTIDE SEQUENCE [LARGE SCALE GENOMIC DNA]</scope>
    <source>
        <strain evidence="6 7">JCM 14560</strain>
    </source>
</reference>
<dbReference type="PRINTS" id="PR00455">
    <property type="entry name" value="HTHTETR"/>
</dbReference>
<dbReference type="InterPro" id="IPR023772">
    <property type="entry name" value="DNA-bd_HTH_TetR-type_CS"/>
</dbReference>
<dbReference type="Gene3D" id="1.10.10.60">
    <property type="entry name" value="Homeodomain-like"/>
    <property type="match status" value="1"/>
</dbReference>
<evidence type="ECO:0000256" key="2">
    <source>
        <dbReference type="ARBA" id="ARBA00023125"/>
    </source>
</evidence>
<keyword evidence="7" id="KW-1185">Reference proteome</keyword>
<dbReference type="InterPro" id="IPR009057">
    <property type="entry name" value="Homeodomain-like_sf"/>
</dbReference>
<evidence type="ECO:0000313" key="7">
    <source>
        <dbReference type="Proteomes" id="UP001422759"/>
    </source>
</evidence>
<accession>A0ABN2ZR05</accession>
<dbReference type="Proteomes" id="UP001422759">
    <property type="component" value="Unassembled WGS sequence"/>
</dbReference>
<keyword evidence="1" id="KW-0805">Transcription regulation</keyword>
<gene>
    <name evidence="6" type="ORF">GCM10009760_34840</name>
</gene>
<dbReference type="InterPro" id="IPR001647">
    <property type="entry name" value="HTH_TetR"/>
</dbReference>
<evidence type="ECO:0000256" key="4">
    <source>
        <dbReference type="PROSITE-ProRule" id="PRU00335"/>
    </source>
</evidence>
<name>A0ABN2ZR05_9ACTN</name>
<evidence type="ECO:0000259" key="5">
    <source>
        <dbReference type="PROSITE" id="PS50977"/>
    </source>
</evidence>
<proteinExistence type="predicted"/>
<dbReference type="Gene3D" id="1.10.357.10">
    <property type="entry name" value="Tetracycline Repressor, domain 2"/>
    <property type="match status" value="1"/>
</dbReference>
<dbReference type="SUPFAM" id="SSF46689">
    <property type="entry name" value="Homeodomain-like"/>
    <property type="match status" value="1"/>
</dbReference>
<dbReference type="EMBL" id="BAAANT010000018">
    <property type="protein sequence ID" value="GAA2145802.1"/>
    <property type="molecule type" value="Genomic_DNA"/>
</dbReference>